<keyword evidence="17" id="KW-0539">Nucleus</keyword>
<name>A0A1I8NA68_MUSDO</name>
<feature type="compositionally biased region" description="Polar residues" evidence="27">
    <location>
        <begin position="498"/>
        <end position="513"/>
    </location>
</feature>
<dbReference type="GO" id="GO:0061630">
    <property type="term" value="F:ubiquitin protein ligase activity"/>
    <property type="evidence" value="ECO:0007669"/>
    <property type="project" value="UniProtKB-EC"/>
</dbReference>
<dbReference type="GO" id="GO:0003723">
    <property type="term" value="F:RNA binding"/>
    <property type="evidence" value="ECO:0007669"/>
    <property type="project" value="UniProtKB-UniRule"/>
</dbReference>
<dbReference type="InterPro" id="IPR039780">
    <property type="entry name" value="Mot2"/>
</dbReference>
<feature type="compositionally biased region" description="Pro residues" evidence="27">
    <location>
        <begin position="1003"/>
        <end position="1018"/>
    </location>
</feature>
<dbReference type="InterPro" id="IPR003954">
    <property type="entry name" value="RRM_euk-type"/>
</dbReference>
<evidence type="ECO:0000256" key="12">
    <source>
        <dbReference type="ARBA" id="ARBA00022786"/>
    </source>
</evidence>
<keyword evidence="9" id="KW-0808">Transferase</keyword>
<evidence type="ECO:0000256" key="25">
    <source>
        <dbReference type="PROSITE-ProRule" id="PRU00176"/>
    </source>
</evidence>
<feature type="region of interest" description="Disordered" evidence="27">
    <location>
        <begin position="1119"/>
        <end position="1144"/>
    </location>
</feature>
<feature type="domain" description="RING-type" evidence="28">
    <location>
        <begin position="13"/>
        <end position="56"/>
    </location>
</feature>
<dbReference type="PANTHER" id="PTHR12603:SF0">
    <property type="entry name" value="CCR4-NOT TRANSCRIPTION COMPLEX SUBUNIT 4"/>
    <property type="match status" value="1"/>
</dbReference>
<evidence type="ECO:0000256" key="20">
    <source>
        <dbReference type="ARBA" id="ARBA00071435"/>
    </source>
</evidence>
<feature type="compositionally biased region" description="Basic and acidic residues" evidence="27">
    <location>
        <begin position="448"/>
        <end position="461"/>
    </location>
</feature>
<feature type="region of interest" description="Disordered" evidence="27">
    <location>
        <begin position="1197"/>
        <end position="1223"/>
    </location>
</feature>
<evidence type="ECO:0000256" key="11">
    <source>
        <dbReference type="ARBA" id="ARBA00022771"/>
    </source>
</evidence>
<dbReference type="SUPFAM" id="SSF54928">
    <property type="entry name" value="RNA-binding domain, RBD"/>
    <property type="match status" value="1"/>
</dbReference>
<evidence type="ECO:0000256" key="14">
    <source>
        <dbReference type="ARBA" id="ARBA00022843"/>
    </source>
</evidence>
<keyword evidence="8" id="KW-0597">Phosphoprotein</keyword>
<feature type="compositionally biased region" description="Basic and acidic residues" evidence="27">
    <location>
        <begin position="486"/>
        <end position="497"/>
    </location>
</feature>
<keyword evidence="15 25" id="KW-0694">RNA-binding</keyword>
<dbReference type="Gene3D" id="3.30.40.10">
    <property type="entry name" value="Zinc/RING finger domain, C3HC4 (zinc finger)"/>
    <property type="match status" value="1"/>
</dbReference>
<evidence type="ECO:0000256" key="18">
    <source>
        <dbReference type="ARBA" id="ARBA00057081"/>
    </source>
</evidence>
<evidence type="ECO:0000256" key="4">
    <source>
        <dbReference type="ARBA" id="ARBA00004906"/>
    </source>
</evidence>
<dbReference type="InterPro" id="IPR000571">
    <property type="entry name" value="Znf_CCCH"/>
</dbReference>
<feature type="compositionally biased region" description="Low complexity" evidence="27">
    <location>
        <begin position="369"/>
        <end position="390"/>
    </location>
</feature>
<evidence type="ECO:0000256" key="9">
    <source>
        <dbReference type="ARBA" id="ARBA00022679"/>
    </source>
</evidence>
<dbReference type="PANTHER" id="PTHR12603">
    <property type="entry name" value="CCR4-NOT TRANSCRIPTION COMPLEX RELATED"/>
    <property type="match status" value="1"/>
</dbReference>
<dbReference type="Pfam" id="PF14570">
    <property type="entry name" value="zf-RING_4"/>
    <property type="match status" value="1"/>
</dbReference>
<comment type="subcellular location">
    <subcellularLocation>
        <location evidence="3">Cytoplasm</location>
    </subcellularLocation>
    <subcellularLocation>
        <location evidence="2">Nucleus</location>
    </subcellularLocation>
</comment>
<dbReference type="InterPro" id="IPR013083">
    <property type="entry name" value="Znf_RING/FYVE/PHD"/>
</dbReference>
<keyword evidence="10 26" id="KW-0479">Metal-binding</keyword>
<feature type="domain" description="C3H1-type" evidence="30">
    <location>
        <begin position="189"/>
        <end position="216"/>
    </location>
</feature>
<evidence type="ECO:0000256" key="6">
    <source>
        <dbReference type="ARBA" id="ARBA00022481"/>
    </source>
</evidence>
<proteinExistence type="predicted"/>
<dbReference type="PROSITE" id="PS50102">
    <property type="entry name" value="RRM"/>
    <property type="match status" value="1"/>
</dbReference>
<evidence type="ECO:0000259" key="29">
    <source>
        <dbReference type="PROSITE" id="PS50102"/>
    </source>
</evidence>
<dbReference type="Pfam" id="PF00076">
    <property type="entry name" value="RRM_1"/>
    <property type="match status" value="1"/>
</dbReference>
<feature type="compositionally biased region" description="Low complexity" evidence="27">
    <location>
        <begin position="462"/>
        <end position="481"/>
    </location>
</feature>
<comment type="pathway">
    <text evidence="4">Protein modification; protein ubiquitination.</text>
</comment>
<evidence type="ECO:0000256" key="19">
    <source>
        <dbReference type="ARBA" id="ARBA00062432"/>
    </source>
</evidence>
<feature type="compositionally biased region" description="Pro residues" evidence="27">
    <location>
        <begin position="1169"/>
        <end position="1184"/>
    </location>
</feature>
<dbReference type="SUPFAM" id="SSF57850">
    <property type="entry name" value="RING/U-box"/>
    <property type="match status" value="1"/>
</dbReference>
<keyword evidence="14" id="KW-0832">Ubl conjugation</keyword>
<evidence type="ECO:0000256" key="15">
    <source>
        <dbReference type="ARBA" id="ARBA00022884"/>
    </source>
</evidence>
<feature type="compositionally biased region" description="Gly residues" evidence="27">
    <location>
        <begin position="1199"/>
        <end position="1210"/>
    </location>
</feature>
<comment type="subunit">
    <text evidence="19">Interacts with CNOT1 via its C-terminus but does not stably associate with the CCR4-NOT complex. Interacts (via RING domain) with UBE2D2. Interacts with ABCE1, PINK1 and PELO.</text>
</comment>
<dbReference type="GO" id="GO:0008270">
    <property type="term" value="F:zinc ion binding"/>
    <property type="evidence" value="ECO:0007669"/>
    <property type="project" value="UniProtKB-KW"/>
</dbReference>
<feature type="zinc finger region" description="C3H1-type" evidence="26">
    <location>
        <begin position="189"/>
        <end position="216"/>
    </location>
</feature>
<evidence type="ECO:0000259" key="28">
    <source>
        <dbReference type="PROSITE" id="PS50089"/>
    </source>
</evidence>
<evidence type="ECO:0000256" key="26">
    <source>
        <dbReference type="PROSITE-ProRule" id="PRU00723"/>
    </source>
</evidence>
<evidence type="ECO:0000256" key="2">
    <source>
        <dbReference type="ARBA" id="ARBA00004123"/>
    </source>
</evidence>
<feature type="compositionally biased region" description="Low complexity" evidence="27">
    <location>
        <begin position="1158"/>
        <end position="1168"/>
    </location>
</feature>
<dbReference type="STRING" id="7370.A0A1I8NA68"/>
<dbReference type="EC" id="2.3.2.27" evidence="5"/>
<dbReference type="CDD" id="cd12438">
    <property type="entry name" value="RRM_CNOT4"/>
    <property type="match status" value="1"/>
</dbReference>
<keyword evidence="13 26" id="KW-0862">Zinc</keyword>
<evidence type="ECO:0000256" key="3">
    <source>
        <dbReference type="ARBA" id="ARBA00004496"/>
    </source>
</evidence>
<evidence type="ECO:0000256" key="7">
    <source>
        <dbReference type="ARBA" id="ARBA00022490"/>
    </source>
</evidence>
<evidence type="ECO:0000256" key="10">
    <source>
        <dbReference type="ARBA" id="ARBA00022723"/>
    </source>
</evidence>
<evidence type="ECO:0000256" key="23">
    <source>
        <dbReference type="ARBA" id="ARBA00083547"/>
    </source>
</evidence>
<evidence type="ECO:0000256" key="24">
    <source>
        <dbReference type="ARBA" id="ARBA00083942"/>
    </source>
</evidence>
<dbReference type="Gene3D" id="3.30.70.330">
    <property type="match status" value="1"/>
</dbReference>
<feature type="region of interest" description="Disordered" evidence="27">
    <location>
        <begin position="337"/>
        <end position="592"/>
    </location>
</feature>
<keyword evidence="7" id="KW-0963">Cytoplasm</keyword>
<feature type="compositionally biased region" description="Basic and acidic residues" evidence="27">
    <location>
        <begin position="353"/>
        <end position="364"/>
    </location>
</feature>
<evidence type="ECO:0000256" key="21">
    <source>
        <dbReference type="ARBA" id="ARBA00075062"/>
    </source>
</evidence>
<evidence type="ECO:0000256" key="8">
    <source>
        <dbReference type="ARBA" id="ARBA00022553"/>
    </source>
</evidence>
<dbReference type="GO" id="GO:0016567">
    <property type="term" value="P:protein ubiquitination"/>
    <property type="evidence" value="ECO:0007669"/>
    <property type="project" value="TreeGrafter"/>
</dbReference>
<feature type="compositionally biased region" description="Low complexity" evidence="27">
    <location>
        <begin position="514"/>
        <end position="547"/>
    </location>
</feature>
<keyword evidence="6" id="KW-0488">Methylation</keyword>
<keyword evidence="11 26" id="KW-0863">Zinc-finger</keyword>
<dbReference type="VEuPathDB" id="VectorBase:MDOMA2_019468"/>
<organism evidence="31">
    <name type="scientific">Musca domestica</name>
    <name type="common">House fly</name>
    <dbReference type="NCBI Taxonomy" id="7370"/>
    <lineage>
        <taxon>Eukaryota</taxon>
        <taxon>Metazoa</taxon>
        <taxon>Ecdysozoa</taxon>
        <taxon>Arthropoda</taxon>
        <taxon>Hexapoda</taxon>
        <taxon>Insecta</taxon>
        <taxon>Pterygota</taxon>
        <taxon>Neoptera</taxon>
        <taxon>Endopterygota</taxon>
        <taxon>Diptera</taxon>
        <taxon>Brachycera</taxon>
        <taxon>Muscomorpha</taxon>
        <taxon>Muscoidea</taxon>
        <taxon>Muscidae</taxon>
        <taxon>Musca</taxon>
    </lineage>
</organism>
<dbReference type="InterPro" id="IPR039515">
    <property type="entry name" value="NOT4_mRING-HC-C4C4"/>
</dbReference>
<evidence type="ECO:0000313" key="31">
    <source>
        <dbReference type="EnsemblMetazoa" id="MDOA013152-PB"/>
    </source>
</evidence>
<evidence type="ECO:0000256" key="5">
    <source>
        <dbReference type="ARBA" id="ARBA00012483"/>
    </source>
</evidence>
<dbReference type="InterPro" id="IPR000504">
    <property type="entry name" value="RRM_dom"/>
</dbReference>
<feature type="compositionally biased region" description="Basic and acidic residues" evidence="27">
    <location>
        <begin position="414"/>
        <end position="429"/>
    </location>
</feature>
<dbReference type="FunFam" id="3.30.40.10:FF:000006">
    <property type="entry name" value="CCR4-NOT transcription complex subunit 4"/>
    <property type="match status" value="1"/>
</dbReference>
<feature type="compositionally biased region" description="Polar residues" evidence="27">
    <location>
        <begin position="276"/>
        <end position="309"/>
    </location>
</feature>
<dbReference type="InterPro" id="IPR034261">
    <property type="entry name" value="CNOT4_RRM"/>
</dbReference>
<evidence type="ECO:0000256" key="22">
    <source>
        <dbReference type="ARBA" id="ARBA00077837"/>
    </source>
</evidence>
<dbReference type="eggNOG" id="KOG2068">
    <property type="taxonomic scope" value="Eukaryota"/>
</dbReference>
<feature type="domain" description="RRM" evidence="29">
    <location>
        <begin position="108"/>
        <end position="192"/>
    </location>
</feature>
<dbReference type="OrthoDB" id="1923159at2759"/>
<feature type="compositionally biased region" description="Low complexity" evidence="27">
    <location>
        <begin position="257"/>
        <end position="271"/>
    </location>
</feature>
<dbReference type="RefSeq" id="XP_005185632.2">
    <property type="nucleotide sequence ID" value="XM_005185575.4"/>
</dbReference>
<dbReference type="RefSeq" id="XP_011293374.2">
    <property type="nucleotide sequence ID" value="XM_011295072.3"/>
</dbReference>
<dbReference type="CDD" id="cd16618">
    <property type="entry name" value="mRING-HC-C4C4_CNOT4"/>
    <property type="match status" value="1"/>
</dbReference>
<dbReference type="KEGG" id="mde:101889074"/>
<dbReference type="PROSITE" id="PS50089">
    <property type="entry name" value="ZF_RING_2"/>
    <property type="match status" value="1"/>
</dbReference>
<evidence type="ECO:0000256" key="17">
    <source>
        <dbReference type="ARBA" id="ARBA00023242"/>
    </source>
</evidence>
<gene>
    <name evidence="31" type="primary">101889074</name>
</gene>
<evidence type="ECO:0000256" key="13">
    <source>
        <dbReference type="ARBA" id="ARBA00022833"/>
    </source>
</evidence>
<dbReference type="FunFam" id="3.30.70.330:FF:000044">
    <property type="entry name" value="Putative ccr4-not transcription complex subunit 4"/>
    <property type="match status" value="1"/>
</dbReference>
<dbReference type="GO" id="GO:0005634">
    <property type="term" value="C:nucleus"/>
    <property type="evidence" value="ECO:0007669"/>
    <property type="project" value="UniProtKB-SubCell"/>
</dbReference>
<dbReference type="EnsemblMetazoa" id="MDOA013152-RA">
    <property type="protein sequence ID" value="MDOA013152-PA"/>
    <property type="gene ID" value="MDOA013152"/>
</dbReference>
<feature type="compositionally biased region" description="Low complexity" evidence="27">
    <location>
        <begin position="430"/>
        <end position="447"/>
    </location>
</feature>
<dbReference type="SMART" id="SM00361">
    <property type="entry name" value="RRM_1"/>
    <property type="match status" value="1"/>
</dbReference>
<feature type="region of interest" description="Disordered" evidence="27">
    <location>
        <begin position="983"/>
        <end position="1020"/>
    </location>
</feature>
<dbReference type="InterPro" id="IPR035979">
    <property type="entry name" value="RBD_domain_sf"/>
</dbReference>
<dbReference type="GO" id="GO:0030014">
    <property type="term" value="C:CCR4-NOT complex"/>
    <property type="evidence" value="ECO:0007669"/>
    <property type="project" value="InterPro"/>
</dbReference>
<dbReference type="GO" id="GO:0005829">
    <property type="term" value="C:cytosol"/>
    <property type="evidence" value="ECO:0007669"/>
    <property type="project" value="UniProtKB-ARBA"/>
</dbReference>
<feature type="compositionally biased region" description="Polar residues" evidence="27">
    <location>
        <begin position="548"/>
        <end position="561"/>
    </location>
</feature>
<accession>A0A1I8NA68</accession>
<dbReference type="PROSITE" id="PS50103">
    <property type="entry name" value="ZF_C3H1"/>
    <property type="match status" value="1"/>
</dbReference>
<dbReference type="EnsemblMetazoa" id="MDOA013152-RB">
    <property type="protein sequence ID" value="MDOA013152-PB"/>
    <property type="gene ID" value="MDOA013152"/>
</dbReference>
<dbReference type="InterPro" id="IPR012677">
    <property type="entry name" value="Nucleotide-bd_a/b_plait_sf"/>
</dbReference>
<dbReference type="InterPro" id="IPR001841">
    <property type="entry name" value="Znf_RING"/>
</dbReference>
<comment type="catalytic activity">
    <reaction evidence="1">
        <text>S-ubiquitinyl-[E2 ubiquitin-conjugating enzyme]-L-cysteine + [acceptor protein]-L-lysine = [E2 ubiquitin-conjugating enzyme]-L-cysteine + N(6)-ubiquitinyl-[acceptor protein]-L-lysine.</text>
        <dbReference type="EC" id="2.3.2.27"/>
    </reaction>
</comment>
<comment type="function">
    <text evidence="18">Has E3 ubiquitin ligase activity, promoting ubiquitination and degradation of target proteins. Involved in activation of the JAK/STAT pathway. Catalyzes ubiquitination of methylated RBM15. Plays a role in quality control of translation of mitochondrial outer membrane-localized mRNA. As part of the PINK1-regulated signaling, upon mitochondria damage, ubiquitinates ABCE1 and thereby recruits autophagy receptors to the mitochondrial outer membrane to initiate mitophagy.</text>
</comment>
<evidence type="ECO:0000256" key="1">
    <source>
        <dbReference type="ARBA" id="ARBA00000900"/>
    </source>
</evidence>
<evidence type="ECO:0000256" key="16">
    <source>
        <dbReference type="ARBA" id="ARBA00023054"/>
    </source>
</evidence>
<sequence length="1243" mass="136955">MNNLNNTDDIVECPLCMEPLEVDDLNFFPCTCGYQICRFCWHRIRTDENQLCPACRKEYPENPADFKPLSQEEMVAFKFQKRQRDQKRKQEITENRKHLANVRVVQKNLVFVVGLPPRLADAEILKKHEYFGKYGKIHKVVINPSTTYAGVQGPSASAYVTYVHNPDALRAIQSVNNITIDGRLIKTSLGTTKYCSHFMKNQQCPKSDCMYLHELGDPEASFTKEEMHQGKHQDYEKRLHEALIATAGSSTTGGGLVSTTTPSSSSASSGGILSGNGKSTDSSYKSSGLATSKSANAINNGHDSSSGGTTAPAVNGGQQSSSEAWPSLFVWPVIKKDEANPANGGPKSKKERQKQEKTKPEKNGKAKNKNSNSTSNNNNNHNNNSNSNTNPASKDPVEATHTNNSKSATAAVADSDKTRTTDKDRDRKQQQQQQQQNSHSTSNNSQNQRKEELPARTETVETSKTNSKTKTASTDSNNSKSQATNSERDRSKNECKQESATPPATTTENTMYVSNSSNSSLSSSSSSSSSTSNSSSSSTASNGNLSSETTTTQQIQKSNSVEEPLASATATTTTAASPPATTITTSDSLEKSATCPFTESIERTAASIPDNFSVFGNKNKSPLYNGINSSIDEGDKIKNSIESTQSATLLSTTISDVPKLSLFDDRSFFSLNPDKISQMPPLQQQQQHTASLLNNKLLEDPLLTGRTMPNLPDLINGIDGYQSNLNCSNDWEDAFKSVILKTNKQMEEKMQQQQQLQQHLNSHLHLKTQEDLRKLQELQKRNILLNSMRVSQLGGPLGPLGSDLGRHSHFMAQQNPLLQHQPNLSSENLLQNSAQLPFETNMSKFFDFHKHQQQQKLQHYGGGIGGPAAGGLGSLSDNFHMMSLLENKPLNSQLLDPNSLLNSHLQQQQQKQKQQLYGKIDPMMHHQQQLQQQQALNKNLSNMHGNQNHLKSQYLQNSNADDDLGFDPFIETQKALAELIENEEEQQQLQQHNHVPTSHSNPIGPPKQPQTQPTPPHQQDPMLEYMQRLRMPPPGFSHHNSNLGGYGGMDPRMHSNQNSKMLPFMNLPGTNNGGAGNPPHMAPQQQQTHPLQMPNPNVWSSHLGNMQQQQQQGMGLRHDNLGQPQNMGNQKPGYSSGGGSDWTAMDPAILSFRQFSFPQQQQQNQMGPPQMPPPPQQQQQQPPPQDMFLQHLSQQAAGFGLGGGPPGGNGQMPNGQHHNSQGHLNVDASVQGMLEYLKTHQFV</sequence>
<reference evidence="31" key="1">
    <citation type="submission" date="2020-05" db="UniProtKB">
        <authorList>
            <consortium name="EnsemblMetazoa"/>
        </authorList>
    </citation>
    <scope>IDENTIFICATION</scope>
    <source>
        <strain evidence="31">Aabys</strain>
    </source>
</reference>
<dbReference type="AlphaFoldDB" id="A0A1I8NA68"/>
<protein>
    <recommendedName>
        <fullName evidence="20">CCR4-NOT transcription complex subunit 4</fullName>
        <ecNumber evidence="5">2.3.2.27</ecNumber>
    </recommendedName>
    <alternativeName>
        <fullName evidence="23">CCR4-associated factor 4</fullName>
    </alternativeName>
    <alternativeName>
        <fullName evidence="24">E3 ubiquitin-protein ligase CNOT4</fullName>
    </alternativeName>
    <alternativeName>
        <fullName evidence="21">Potential transcriptional repressor NOT4Hp</fullName>
    </alternativeName>
    <alternativeName>
        <fullName evidence="22">RING-type E3 ubiquitin transferase CNOT4</fullName>
    </alternativeName>
</protein>
<evidence type="ECO:0000256" key="27">
    <source>
        <dbReference type="SAM" id="MobiDB-lite"/>
    </source>
</evidence>
<feature type="compositionally biased region" description="Low complexity" evidence="27">
    <location>
        <begin position="566"/>
        <end position="586"/>
    </location>
</feature>
<evidence type="ECO:0000259" key="30">
    <source>
        <dbReference type="PROSITE" id="PS50103"/>
    </source>
</evidence>
<feature type="region of interest" description="Disordered" evidence="27">
    <location>
        <begin position="250"/>
        <end position="321"/>
    </location>
</feature>
<keyword evidence="16" id="KW-0175">Coiled coil</keyword>
<keyword evidence="12" id="KW-0833">Ubl conjugation pathway</keyword>
<dbReference type="VEuPathDB" id="VectorBase:MDOA013152"/>
<feature type="region of interest" description="Disordered" evidence="27">
    <location>
        <begin position="1158"/>
        <end position="1184"/>
    </location>
</feature>
<feature type="compositionally biased region" description="Polar residues" evidence="27">
    <location>
        <begin position="1122"/>
        <end position="1133"/>
    </location>
</feature>